<evidence type="ECO:0000313" key="2">
    <source>
        <dbReference type="Proteomes" id="UP000324897"/>
    </source>
</evidence>
<dbReference type="Gene3D" id="3.40.462.20">
    <property type="match status" value="1"/>
</dbReference>
<dbReference type="Gramene" id="TVU06513">
    <property type="protein sequence ID" value="TVU06513"/>
    <property type="gene ID" value="EJB05_49734"/>
</dbReference>
<organism evidence="1 2">
    <name type="scientific">Eragrostis curvula</name>
    <name type="common">weeping love grass</name>
    <dbReference type="NCBI Taxonomy" id="38414"/>
    <lineage>
        <taxon>Eukaryota</taxon>
        <taxon>Viridiplantae</taxon>
        <taxon>Streptophyta</taxon>
        <taxon>Embryophyta</taxon>
        <taxon>Tracheophyta</taxon>
        <taxon>Spermatophyta</taxon>
        <taxon>Magnoliopsida</taxon>
        <taxon>Liliopsida</taxon>
        <taxon>Poales</taxon>
        <taxon>Poaceae</taxon>
        <taxon>PACMAD clade</taxon>
        <taxon>Chloridoideae</taxon>
        <taxon>Eragrostideae</taxon>
        <taxon>Eragrostidinae</taxon>
        <taxon>Eragrostis</taxon>
    </lineage>
</organism>
<feature type="non-terminal residue" evidence="1">
    <location>
        <position position="1"/>
    </location>
</feature>
<gene>
    <name evidence="1" type="ORF">EJB05_49734</name>
</gene>
<reference evidence="1 2" key="1">
    <citation type="journal article" date="2019" name="Sci. Rep.">
        <title>A high-quality genome of Eragrostis curvula grass provides insights into Poaceae evolution and supports new strategies to enhance forage quality.</title>
        <authorList>
            <person name="Carballo J."/>
            <person name="Santos B.A.C.M."/>
            <person name="Zappacosta D."/>
            <person name="Garbus I."/>
            <person name="Selva J.P."/>
            <person name="Gallo C.A."/>
            <person name="Diaz A."/>
            <person name="Albertini E."/>
            <person name="Caccamo M."/>
            <person name="Echenique V."/>
        </authorList>
    </citation>
    <scope>NUCLEOTIDE SEQUENCE [LARGE SCALE GENOMIC DNA]</scope>
    <source>
        <strain evidence="2">cv. Victoria</strain>
        <tissue evidence="1">Leaf</tissue>
    </source>
</reference>
<name>A0A5J9T527_9POAL</name>
<accession>A0A5J9T527</accession>
<dbReference type="AlphaFoldDB" id="A0A5J9T527"/>
<protein>
    <submittedName>
        <fullName evidence="1">Uncharacterized protein</fullName>
    </submittedName>
</protein>
<sequence length="161" mass="17859">MAWLRALYAYMAPHVSSDPRAAYVNYIDLDLGTKNGSASSLAVSRARATWGAAYKCPLDRANVGPRHSLIGVQMPAENINRLVRAKSPRHSLIRILALHYFNFGLYPRDVQDIIKKGAETMLQAALQVMSRQGRCIMLPLLGAAEEENNAHNEANRERQGS</sequence>
<comment type="caution">
    <text evidence="1">The sequence shown here is derived from an EMBL/GenBank/DDBJ whole genome shotgun (WGS) entry which is preliminary data.</text>
</comment>
<dbReference type="OrthoDB" id="10583503at2759"/>
<dbReference type="Proteomes" id="UP000324897">
    <property type="component" value="Unassembled WGS sequence"/>
</dbReference>
<dbReference type="PANTHER" id="PTHR32448">
    <property type="entry name" value="OS08G0158400 PROTEIN"/>
    <property type="match status" value="1"/>
</dbReference>
<keyword evidence="2" id="KW-1185">Reference proteome</keyword>
<proteinExistence type="predicted"/>
<evidence type="ECO:0000313" key="1">
    <source>
        <dbReference type="EMBL" id="TVU06513.1"/>
    </source>
</evidence>
<dbReference type="EMBL" id="RWGY01000051">
    <property type="protein sequence ID" value="TVU06513.1"/>
    <property type="molecule type" value="Genomic_DNA"/>
</dbReference>